<comment type="caution">
    <text evidence="6">Lacks conserved residue(s) required for the propagation of feature annotation.</text>
</comment>
<dbReference type="OrthoDB" id="9789940at2"/>
<evidence type="ECO:0000256" key="1">
    <source>
        <dbReference type="ARBA" id="ARBA00004370"/>
    </source>
</evidence>
<evidence type="ECO:0000256" key="3">
    <source>
        <dbReference type="ARBA" id="ARBA00022692"/>
    </source>
</evidence>
<evidence type="ECO:0000256" key="6">
    <source>
        <dbReference type="RuleBase" id="RU363076"/>
    </source>
</evidence>
<keyword evidence="5 6" id="KW-0472">Membrane</keyword>
<dbReference type="PANTHER" id="PTHR23427:SF2">
    <property type="entry name" value="SURFEIT LOCUS PROTEIN 1"/>
    <property type="match status" value="1"/>
</dbReference>
<dbReference type="GO" id="GO:0005886">
    <property type="term" value="C:plasma membrane"/>
    <property type="evidence" value="ECO:0007669"/>
    <property type="project" value="UniProtKB-SubCell"/>
</dbReference>
<dbReference type="EMBL" id="LAJX01000011">
    <property type="protein sequence ID" value="KJV07924.1"/>
    <property type="molecule type" value="Genomic_DNA"/>
</dbReference>
<reference evidence="8" key="1">
    <citation type="submission" date="2015-03" db="EMBL/GenBank/DDBJ databases">
        <title>Draft genome sequence of a novel methanotroph (Sn10-6) isolated from flooded ricefield rhizosphere in India.</title>
        <authorList>
            <person name="Pandit P.S."/>
            <person name="Pore S.D."/>
            <person name="Arora P."/>
            <person name="Kapse N.G."/>
            <person name="Dhakephalkar P.K."/>
            <person name="Rahalkar M.C."/>
        </authorList>
    </citation>
    <scope>NUCLEOTIDE SEQUENCE [LARGE SCALE GENOMIC DNA]</scope>
    <source>
        <strain evidence="8">Sn10-6</strain>
    </source>
</reference>
<evidence type="ECO:0000313" key="7">
    <source>
        <dbReference type="EMBL" id="KJV07924.1"/>
    </source>
</evidence>
<feature type="transmembrane region" description="Helical" evidence="6">
    <location>
        <begin position="210"/>
        <end position="232"/>
    </location>
</feature>
<protein>
    <recommendedName>
        <fullName evidence="6">SURF1-like protein</fullName>
    </recommendedName>
</protein>
<organism evidence="7 8">
    <name type="scientific">Methylocucumis oryzae</name>
    <dbReference type="NCBI Taxonomy" id="1632867"/>
    <lineage>
        <taxon>Bacteria</taxon>
        <taxon>Pseudomonadati</taxon>
        <taxon>Pseudomonadota</taxon>
        <taxon>Gammaproteobacteria</taxon>
        <taxon>Methylococcales</taxon>
        <taxon>Methylococcaceae</taxon>
        <taxon>Methylocucumis</taxon>
    </lineage>
</organism>
<dbReference type="InterPro" id="IPR002994">
    <property type="entry name" value="Surf1/Shy1"/>
</dbReference>
<evidence type="ECO:0000256" key="5">
    <source>
        <dbReference type="ARBA" id="ARBA00023136"/>
    </source>
</evidence>
<keyword evidence="4 6" id="KW-1133">Transmembrane helix</keyword>
<keyword evidence="8" id="KW-1185">Reference proteome</keyword>
<evidence type="ECO:0000313" key="8">
    <source>
        <dbReference type="Proteomes" id="UP000033684"/>
    </source>
</evidence>
<keyword evidence="6" id="KW-1003">Cell membrane</keyword>
<accession>A0A0F3IQP9</accession>
<dbReference type="InterPro" id="IPR045214">
    <property type="entry name" value="Surf1/Surf4"/>
</dbReference>
<dbReference type="Proteomes" id="UP000033684">
    <property type="component" value="Unassembled WGS sequence"/>
</dbReference>
<dbReference type="PANTHER" id="PTHR23427">
    <property type="entry name" value="SURFEIT LOCUS PROTEIN"/>
    <property type="match status" value="1"/>
</dbReference>
<gene>
    <name evidence="7" type="ORF">VZ94_01430</name>
</gene>
<proteinExistence type="inferred from homology"/>
<dbReference type="RefSeq" id="WP_045777870.1">
    <property type="nucleotide sequence ID" value="NZ_LAJX01000011.1"/>
</dbReference>
<dbReference type="PROSITE" id="PS50895">
    <property type="entry name" value="SURF1"/>
    <property type="match status" value="1"/>
</dbReference>
<comment type="similarity">
    <text evidence="2 6">Belongs to the SURF1 family.</text>
</comment>
<dbReference type="Pfam" id="PF02104">
    <property type="entry name" value="SURF1"/>
    <property type="match status" value="1"/>
</dbReference>
<dbReference type="CDD" id="cd06662">
    <property type="entry name" value="SURF1"/>
    <property type="match status" value="1"/>
</dbReference>
<dbReference type="PATRIC" id="fig|1632867.3.peg.331"/>
<evidence type="ECO:0000256" key="4">
    <source>
        <dbReference type="ARBA" id="ARBA00022989"/>
    </source>
</evidence>
<comment type="caution">
    <text evidence="7">The sequence shown here is derived from an EMBL/GenBank/DDBJ whole genome shotgun (WGS) entry which is preliminary data.</text>
</comment>
<name>A0A0F3IQP9_9GAMM</name>
<reference evidence="7 8" key="2">
    <citation type="journal article" date="2016" name="Microb. Ecol.">
        <title>Genome Characteristics of a Novel Type I Methanotroph (Sn10-6) Isolated from a Flooded Indian Rice Field.</title>
        <authorList>
            <person name="Rahalkar M.C."/>
            <person name="Pandit P.S."/>
            <person name="Dhakephalkar P.K."/>
            <person name="Pore S."/>
            <person name="Arora P."/>
            <person name="Kapse N."/>
        </authorList>
    </citation>
    <scope>NUCLEOTIDE SEQUENCE [LARGE SCALE GENOMIC DNA]</scope>
    <source>
        <strain evidence="7 8">Sn10-6</strain>
    </source>
</reference>
<sequence length="243" mass="27651">MGNRFLIWLAYLILSFILLSLSHWQWRRADEKTVLLATEASAAQQAPVNITELINHGLDSIRYRAVRLSGHYDTEHQFLLDNQIVNGKAGYFVLTPFIIKGLDKAVLVNRGWIPLTASRALLPDVKFQAKQYDSIEGRVNYFPSIGIELSDAAKPSEHWPALVQVVHSELLSAKLGYSLLPVQIELTSLQPNGYVRQWRMTTLLSPEQHIAYSLQWLGLALTLTVLFAWYSFKSHYGRSTKKE</sequence>
<comment type="subcellular location">
    <subcellularLocation>
        <location evidence="6">Cell membrane</location>
        <topology evidence="6">Multi-pass membrane protein</topology>
    </subcellularLocation>
    <subcellularLocation>
        <location evidence="1">Membrane</location>
    </subcellularLocation>
</comment>
<evidence type="ECO:0000256" key="2">
    <source>
        <dbReference type="ARBA" id="ARBA00007165"/>
    </source>
</evidence>
<keyword evidence="3 6" id="KW-0812">Transmembrane</keyword>
<dbReference type="AlphaFoldDB" id="A0A0F3IQP9"/>